<keyword evidence="1" id="KW-0175">Coiled coil</keyword>
<protein>
    <submittedName>
        <fullName evidence="4">Uncharacterized protein</fullName>
    </submittedName>
</protein>
<comment type="caution">
    <text evidence="4">The sequence shown here is derived from an EMBL/GenBank/DDBJ whole genome shotgun (WGS) entry which is preliminary data.</text>
</comment>
<dbReference type="InterPro" id="IPR003959">
    <property type="entry name" value="ATPase_AAA_core"/>
</dbReference>
<dbReference type="Gene3D" id="3.20.20.140">
    <property type="entry name" value="Metal-dependent hydrolases"/>
    <property type="match status" value="1"/>
</dbReference>
<dbReference type="SUPFAM" id="SSF52540">
    <property type="entry name" value="P-loop containing nucleoside triphosphate hydrolases"/>
    <property type="match status" value="1"/>
</dbReference>
<feature type="coiled-coil region" evidence="1">
    <location>
        <begin position="613"/>
        <end position="640"/>
    </location>
</feature>
<feature type="domain" description="ATPase AAA-type core" evidence="2">
    <location>
        <begin position="776"/>
        <end position="875"/>
    </location>
</feature>
<evidence type="ECO:0000259" key="2">
    <source>
        <dbReference type="Pfam" id="PF13304"/>
    </source>
</evidence>
<dbReference type="Proteomes" id="UP000660862">
    <property type="component" value="Unassembled WGS sequence"/>
</dbReference>
<dbReference type="PANTHER" id="PTHR32182">
    <property type="entry name" value="DNA REPLICATION AND REPAIR PROTEIN RECF"/>
    <property type="match status" value="1"/>
</dbReference>
<dbReference type="InterPro" id="IPR038729">
    <property type="entry name" value="Rad50/SbcC_AAA"/>
</dbReference>
<dbReference type="InterPro" id="IPR054787">
    <property type="entry name" value="TrlF_ATPase"/>
</dbReference>
<dbReference type="GO" id="GO:0006302">
    <property type="term" value="P:double-strand break repair"/>
    <property type="evidence" value="ECO:0007669"/>
    <property type="project" value="TreeGrafter"/>
</dbReference>
<keyword evidence="5" id="KW-1185">Reference proteome</keyword>
<dbReference type="GO" id="GO:0016887">
    <property type="term" value="F:ATP hydrolysis activity"/>
    <property type="evidence" value="ECO:0007669"/>
    <property type="project" value="InterPro"/>
</dbReference>
<dbReference type="NCBIfam" id="NF045780">
    <property type="entry name" value="TrlF_fam_ATP"/>
    <property type="match status" value="1"/>
</dbReference>
<gene>
    <name evidence="4" type="ORF">GCM10007415_31520</name>
</gene>
<evidence type="ECO:0000313" key="4">
    <source>
        <dbReference type="EMBL" id="GGG94154.1"/>
    </source>
</evidence>
<dbReference type="Pfam" id="PF13476">
    <property type="entry name" value="AAA_23"/>
    <property type="match status" value="1"/>
</dbReference>
<dbReference type="AlphaFoldDB" id="A0A917MC68"/>
<dbReference type="PANTHER" id="PTHR32182:SF22">
    <property type="entry name" value="ATP-DEPENDENT ENDONUCLEASE, OLD FAMILY-RELATED"/>
    <property type="match status" value="1"/>
</dbReference>
<proteinExistence type="predicted"/>
<feature type="domain" description="Rad50/SbcC-type AAA" evidence="3">
    <location>
        <begin position="290"/>
        <end position="497"/>
    </location>
</feature>
<name>A0A917MC68_9SPHI</name>
<dbReference type="RefSeq" id="WP_188507032.1">
    <property type="nucleotide sequence ID" value="NZ_BMER01000003.1"/>
</dbReference>
<evidence type="ECO:0000256" key="1">
    <source>
        <dbReference type="SAM" id="Coils"/>
    </source>
</evidence>
<dbReference type="InterPro" id="IPR016195">
    <property type="entry name" value="Pol/histidinol_Pase-like"/>
</dbReference>
<dbReference type="Gene3D" id="3.40.50.300">
    <property type="entry name" value="P-loop containing nucleotide triphosphate hydrolases"/>
    <property type="match status" value="2"/>
</dbReference>
<dbReference type="Pfam" id="PF13304">
    <property type="entry name" value="AAA_21"/>
    <property type="match status" value="1"/>
</dbReference>
<dbReference type="SUPFAM" id="SSF89550">
    <property type="entry name" value="PHP domain-like"/>
    <property type="match status" value="1"/>
</dbReference>
<reference evidence="4" key="2">
    <citation type="submission" date="2020-09" db="EMBL/GenBank/DDBJ databases">
        <authorList>
            <person name="Sun Q."/>
            <person name="Zhou Y."/>
        </authorList>
    </citation>
    <scope>NUCLEOTIDE SEQUENCE</scope>
    <source>
        <strain evidence="4">CGMCC 1.12195</strain>
    </source>
</reference>
<feature type="coiled-coil region" evidence="1">
    <location>
        <begin position="460"/>
        <end position="532"/>
    </location>
</feature>
<dbReference type="InterPro" id="IPR027417">
    <property type="entry name" value="P-loop_NTPase"/>
</dbReference>
<reference evidence="4" key="1">
    <citation type="journal article" date="2014" name="Int. J. Syst. Evol. Microbiol.">
        <title>Complete genome sequence of Corynebacterium casei LMG S-19264T (=DSM 44701T), isolated from a smear-ripened cheese.</title>
        <authorList>
            <consortium name="US DOE Joint Genome Institute (JGI-PGF)"/>
            <person name="Walter F."/>
            <person name="Albersmeier A."/>
            <person name="Kalinowski J."/>
            <person name="Ruckert C."/>
        </authorList>
    </citation>
    <scope>NUCLEOTIDE SEQUENCE</scope>
    <source>
        <strain evidence="4">CGMCC 1.12195</strain>
    </source>
</reference>
<dbReference type="GO" id="GO:0000731">
    <property type="term" value="P:DNA synthesis involved in DNA repair"/>
    <property type="evidence" value="ECO:0007669"/>
    <property type="project" value="TreeGrafter"/>
</dbReference>
<sequence>MDKGAHFYRCDFQAHSPRDVKWSGDRPLTADERKDYARDFIKKCREIALHAVAITDHHDFGFYPYIKEAANSELDDNGQPISDQEKIIVFPGLELTLSTPPCQAILIIDADYQINNLNQILHLLGITPNSADEATTIETLPITNTIVNGFEELYDKLNSIETLRGKFIVLPNLSEKGRHTLLRAGNSEHYKKMPCVGGYVDGSITQHGNGNKNIISGIAKEWGYKSVAAFQTSDNRQRDFSALGTHSTWVKWATPTAEALRQACLAKESRLSQNLPELPQIFITKIDVTNSKFLSSFSIEFNQQYTALIGGRGTGKSSILEYLRWGLCDQTVLSNIDEQSDLDRRRQSLINKTLIPFNGEVQITFSVNGIIHLVKRNSVNKKIYLKIGNNEFEQVNEDEVRRILPIQAYSQKQLSSVGVRTEELKRFIQLPIANQLNNLKFQLNDIGKKIRTSYTNYLRKKGLQNEIDEFNLEIKSLNNQVENLRSQLKGISERDQVVIANKKKYDFEQSLINKAKREISSTEIKLRELNDFLKLLPDNSPHSHSLQNTKLITEINAARVRKFDKIKSLAKQLIDSLSQSNLPELTMLFEKWEILKVNYEIQYEASKAKTTSNQVQLAEIQRLENRLSELNKNLEERTQAINELGDPENDLNQFRDEWFSLHSQKITILNDQSQNFSQLSKGLIKAEITKSIEVKQIKTELTQAFQGTRISENKIQSLCDIITSSENPLEQWKELVNELKALAEIKLSEEKKIEIPETPVLSSCDYNDGNRTRIVEILTPEAWLNLATKEIEFSPQFQYITNSHMGDVIPFSEASAGQQATALLTVLLNQPGTPLVIDQPEDDIDNRAIKDIIKNIWEAKKKRQLIFTSHNANLVVNGDAELVVFCDYRESRSQTRGIIKAEGAIDYKIVRDEITSVMEGGEKAFRLRKDKYGF</sequence>
<organism evidence="4 5">
    <name type="scientific">Parapedobacter pyrenivorans</name>
    <dbReference type="NCBI Taxonomy" id="1305674"/>
    <lineage>
        <taxon>Bacteria</taxon>
        <taxon>Pseudomonadati</taxon>
        <taxon>Bacteroidota</taxon>
        <taxon>Sphingobacteriia</taxon>
        <taxon>Sphingobacteriales</taxon>
        <taxon>Sphingobacteriaceae</taxon>
        <taxon>Parapedobacter</taxon>
    </lineage>
</organism>
<dbReference type="EMBL" id="BMER01000003">
    <property type="protein sequence ID" value="GGG94154.1"/>
    <property type="molecule type" value="Genomic_DNA"/>
</dbReference>
<dbReference type="GO" id="GO:0005524">
    <property type="term" value="F:ATP binding"/>
    <property type="evidence" value="ECO:0007669"/>
    <property type="project" value="InterPro"/>
</dbReference>
<evidence type="ECO:0000259" key="3">
    <source>
        <dbReference type="Pfam" id="PF13476"/>
    </source>
</evidence>
<evidence type="ECO:0000313" key="5">
    <source>
        <dbReference type="Proteomes" id="UP000660862"/>
    </source>
</evidence>
<accession>A0A917MC68</accession>